<sequence>MGRLLIDTDALIAIGNTELRDTIFFNIRMDTTYVVKKELERHVKEGKASPEGSRDRYRYEGSKHALEGIEDGSLSLVNTVPKPHGKNAGEESLRIQIAQQGDEYDAVFVMDGDGRDSIRKTAEPNGYGVKTPSPAFPLYIAYDNGMVSKEEFCETNQAIIEMEGWDGYRAIGMMWKGVPIDCSAYVDPEYLP</sequence>
<dbReference type="Pfam" id="PF26499">
    <property type="entry name" value="PIN_13"/>
    <property type="match status" value="1"/>
</dbReference>
<name>A0A9Q4C3X6_9EURY</name>
<proteinExistence type="predicted"/>
<reference evidence="1" key="1">
    <citation type="submission" date="2022-09" db="EMBL/GenBank/DDBJ databases">
        <title>Haloadaptaus new haloarchaeum isolated from saline soil.</title>
        <authorList>
            <person name="Duran-Viseras A."/>
            <person name="Sanchez-Porro C."/>
            <person name="Ventosa A."/>
        </authorList>
    </citation>
    <scope>NUCLEOTIDE SEQUENCE</scope>
    <source>
        <strain evidence="1">F3-133</strain>
    </source>
</reference>
<dbReference type="InterPro" id="IPR058700">
    <property type="entry name" value="PIN_com-containing_halobact"/>
</dbReference>
<keyword evidence="2" id="KW-1185">Reference proteome</keyword>
<gene>
    <name evidence="1" type="ORF">EGH25_04625</name>
</gene>
<dbReference type="AlphaFoldDB" id="A0A9Q4C3X6"/>
<comment type="caution">
    <text evidence="1">The sequence shown here is derived from an EMBL/GenBank/DDBJ whole genome shotgun (WGS) entry which is preliminary data.</text>
</comment>
<organism evidence="1 2">
    <name type="scientific">Halorutilus salinus</name>
    <dbReference type="NCBI Taxonomy" id="2487751"/>
    <lineage>
        <taxon>Archaea</taxon>
        <taxon>Methanobacteriati</taxon>
        <taxon>Methanobacteriota</taxon>
        <taxon>Stenosarchaea group</taxon>
        <taxon>Halobacteria</taxon>
        <taxon>Halorutilales</taxon>
        <taxon>Halorutilaceae</taxon>
        <taxon>Halorutilus</taxon>
    </lineage>
</organism>
<protein>
    <submittedName>
        <fullName evidence="1">Uncharacterized protein</fullName>
    </submittedName>
</protein>
<dbReference type="RefSeq" id="WP_266086480.1">
    <property type="nucleotide sequence ID" value="NZ_RKLV01000004.1"/>
</dbReference>
<evidence type="ECO:0000313" key="1">
    <source>
        <dbReference type="EMBL" id="MCX2818636.1"/>
    </source>
</evidence>
<accession>A0A9Q4C3X6</accession>
<dbReference type="EMBL" id="RKLV01000004">
    <property type="protein sequence ID" value="MCX2818636.1"/>
    <property type="molecule type" value="Genomic_DNA"/>
</dbReference>
<dbReference type="Proteomes" id="UP001149411">
    <property type="component" value="Unassembled WGS sequence"/>
</dbReference>
<evidence type="ECO:0000313" key="2">
    <source>
        <dbReference type="Proteomes" id="UP001149411"/>
    </source>
</evidence>